<accession>A0A919E3T4</accession>
<dbReference type="PANTHER" id="PTHR35525:SF3">
    <property type="entry name" value="BLL6575 PROTEIN"/>
    <property type="match status" value="1"/>
</dbReference>
<keyword evidence="4" id="KW-1185">Reference proteome</keyword>
<proteinExistence type="predicted"/>
<dbReference type="InterPro" id="IPR021005">
    <property type="entry name" value="Znf_CGNR"/>
</dbReference>
<dbReference type="AlphaFoldDB" id="A0A919E3T4"/>
<feature type="domain" description="Zinc finger CGNR" evidence="2">
    <location>
        <begin position="145"/>
        <end position="187"/>
    </location>
</feature>
<sequence>MLLVTCQNGDMVHVFKCGAPVLDFVGTLRARRNAVPTEMLTSPESLEAWFRESGLVDGDTPCKPSDVERAIALREAVYLLLVATLAGDDYDAAALELVNGTARTPSAVPQLTREGRRVDATPQQALSSIAREAVRLLGGPEAALLKECSRPECTQVYLDRSHGGRREWCAMDPCGNRIKAAAYRARKRTEARGASPARAASPSRSRR</sequence>
<evidence type="ECO:0000256" key="1">
    <source>
        <dbReference type="SAM" id="MobiDB-lite"/>
    </source>
</evidence>
<dbReference type="Proteomes" id="UP000641386">
    <property type="component" value="Unassembled WGS sequence"/>
</dbReference>
<dbReference type="Gene3D" id="1.10.3300.10">
    <property type="entry name" value="Jann2411-like domain"/>
    <property type="match status" value="1"/>
</dbReference>
<evidence type="ECO:0000313" key="4">
    <source>
        <dbReference type="Proteomes" id="UP000641386"/>
    </source>
</evidence>
<dbReference type="Pfam" id="PF07336">
    <property type="entry name" value="ABATE"/>
    <property type="match status" value="1"/>
</dbReference>
<reference evidence="3" key="1">
    <citation type="journal article" date="2014" name="Int. J. Syst. Evol. Microbiol.">
        <title>Complete genome sequence of Corynebacterium casei LMG S-19264T (=DSM 44701T), isolated from a smear-ripened cheese.</title>
        <authorList>
            <consortium name="US DOE Joint Genome Institute (JGI-PGF)"/>
            <person name="Walter F."/>
            <person name="Albersmeier A."/>
            <person name="Kalinowski J."/>
            <person name="Ruckert C."/>
        </authorList>
    </citation>
    <scope>NUCLEOTIDE SEQUENCE</scope>
    <source>
        <strain evidence="3">JCM 3302</strain>
    </source>
</reference>
<evidence type="ECO:0000313" key="3">
    <source>
        <dbReference type="EMBL" id="GHF11010.1"/>
    </source>
</evidence>
<name>A0A919E3T4_9ACTN</name>
<organism evidence="3 4">
    <name type="scientific">Streptomyces spiralis</name>
    <dbReference type="NCBI Taxonomy" id="66376"/>
    <lineage>
        <taxon>Bacteria</taxon>
        <taxon>Bacillati</taxon>
        <taxon>Actinomycetota</taxon>
        <taxon>Actinomycetes</taxon>
        <taxon>Kitasatosporales</taxon>
        <taxon>Streptomycetaceae</taxon>
        <taxon>Streptomyces</taxon>
    </lineage>
</organism>
<dbReference type="Pfam" id="PF11706">
    <property type="entry name" value="zf-CGNR"/>
    <property type="match status" value="1"/>
</dbReference>
<feature type="region of interest" description="Disordered" evidence="1">
    <location>
        <begin position="185"/>
        <end position="207"/>
    </location>
</feature>
<reference evidence="3" key="2">
    <citation type="submission" date="2020-09" db="EMBL/GenBank/DDBJ databases">
        <authorList>
            <person name="Sun Q."/>
            <person name="Ohkuma M."/>
        </authorList>
    </citation>
    <scope>NUCLEOTIDE SEQUENCE</scope>
    <source>
        <strain evidence="3">JCM 3302</strain>
    </source>
</reference>
<dbReference type="EMBL" id="BNBC01000059">
    <property type="protein sequence ID" value="GHF11010.1"/>
    <property type="molecule type" value="Genomic_DNA"/>
</dbReference>
<dbReference type="SUPFAM" id="SSF160904">
    <property type="entry name" value="Jann2411-like"/>
    <property type="match status" value="1"/>
</dbReference>
<evidence type="ECO:0000259" key="2">
    <source>
        <dbReference type="Pfam" id="PF11706"/>
    </source>
</evidence>
<protein>
    <recommendedName>
        <fullName evidence="2">Zinc finger CGNR domain-containing protein</fullName>
    </recommendedName>
</protein>
<dbReference type="InterPro" id="IPR010852">
    <property type="entry name" value="ABATE"/>
</dbReference>
<dbReference type="InterPro" id="IPR023286">
    <property type="entry name" value="ABATE_dom_sf"/>
</dbReference>
<comment type="caution">
    <text evidence="3">The sequence shown here is derived from an EMBL/GenBank/DDBJ whole genome shotgun (WGS) entry which is preliminary data.</text>
</comment>
<gene>
    <name evidence="3" type="ORF">GCM10014715_78340</name>
</gene>
<dbReference type="PANTHER" id="PTHR35525">
    <property type="entry name" value="BLL6575 PROTEIN"/>
    <property type="match status" value="1"/>
</dbReference>
<feature type="compositionally biased region" description="Low complexity" evidence="1">
    <location>
        <begin position="192"/>
        <end position="207"/>
    </location>
</feature>